<name>A0AAD8EP30_DIPPU</name>
<feature type="signal peptide" evidence="6">
    <location>
        <begin position="1"/>
        <end position="16"/>
    </location>
</feature>
<accession>A0AAD8EP30</accession>
<evidence type="ECO:0000256" key="1">
    <source>
        <dbReference type="ARBA" id="ARBA00007664"/>
    </source>
</evidence>
<feature type="domain" description="Peptidase S1" evidence="7">
    <location>
        <begin position="31"/>
        <end position="256"/>
    </location>
</feature>
<evidence type="ECO:0000256" key="4">
    <source>
        <dbReference type="ARBA" id="ARBA00022825"/>
    </source>
</evidence>
<dbReference type="Gene3D" id="2.40.10.10">
    <property type="entry name" value="Trypsin-like serine proteases"/>
    <property type="match status" value="1"/>
</dbReference>
<dbReference type="InterPro" id="IPR009003">
    <property type="entry name" value="Peptidase_S1_PA"/>
</dbReference>
<dbReference type="AlphaFoldDB" id="A0AAD8EP30"/>
<gene>
    <name evidence="8" type="ORF">L9F63_011246</name>
</gene>
<evidence type="ECO:0000256" key="2">
    <source>
        <dbReference type="ARBA" id="ARBA00022670"/>
    </source>
</evidence>
<dbReference type="InterPro" id="IPR001254">
    <property type="entry name" value="Trypsin_dom"/>
</dbReference>
<sequence>MQMILIVLLLSASCLGFPNIGDPSQHLEGRLIGGVNVDIENYPYQLSLEYLGHPWSGAAIVSNNWAVTAAHSVQGLQSSIMKSFTYKQLNTEMTLGTMHPASEIIIHPNFKEDPYDFDVALVKVSTPFTFGAEVAAITLATEAPKEGELGSMVGWGYTNNGGGSLSSHIQVVSLPIVGRVECDEKYGVPDGLGETFICIGYDLGGKDVCSYDAGGPYVVGGKLVAIMAGSSSCNTGGYPQIYTNATAVADFINNNI</sequence>
<evidence type="ECO:0000313" key="8">
    <source>
        <dbReference type="EMBL" id="KAJ9597880.1"/>
    </source>
</evidence>
<evidence type="ECO:0000259" key="7">
    <source>
        <dbReference type="PROSITE" id="PS50240"/>
    </source>
</evidence>
<dbReference type="InterPro" id="IPR043504">
    <property type="entry name" value="Peptidase_S1_PA_chymotrypsin"/>
</dbReference>
<evidence type="ECO:0000256" key="3">
    <source>
        <dbReference type="ARBA" id="ARBA00022801"/>
    </source>
</evidence>
<reference evidence="8" key="2">
    <citation type="submission" date="2023-05" db="EMBL/GenBank/DDBJ databases">
        <authorList>
            <person name="Fouks B."/>
        </authorList>
    </citation>
    <scope>NUCLEOTIDE SEQUENCE</scope>
    <source>
        <strain evidence="8">Stay&amp;Tobe</strain>
        <tissue evidence="8">Testes</tissue>
    </source>
</reference>
<reference evidence="8" key="1">
    <citation type="journal article" date="2023" name="IScience">
        <title>Live-bearing cockroach genome reveals convergent evolutionary mechanisms linked to viviparity in insects and beyond.</title>
        <authorList>
            <person name="Fouks B."/>
            <person name="Harrison M.C."/>
            <person name="Mikhailova A.A."/>
            <person name="Marchal E."/>
            <person name="English S."/>
            <person name="Carruthers M."/>
            <person name="Jennings E.C."/>
            <person name="Chiamaka E.L."/>
            <person name="Frigard R.A."/>
            <person name="Pippel M."/>
            <person name="Attardo G.M."/>
            <person name="Benoit J.B."/>
            <person name="Bornberg-Bauer E."/>
            <person name="Tobe S.S."/>
        </authorList>
    </citation>
    <scope>NUCLEOTIDE SEQUENCE</scope>
    <source>
        <strain evidence="8">Stay&amp;Tobe</strain>
    </source>
</reference>
<dbReference type="SMART" id="SM00020">
    <property type="entry name" value="Tryp_SPc"/>
    <property type="match status" value="1"/>
</dbReference>
<dbReference type="PROSITE" id="PS50240">
    <property type="entry name" value="TRYPSIN_DOM"/>
    <property type="match status" value="1"/>
</dbReference>
<dbReference type="FunFam" id="2.40.10.10:FF:000068">
    <property type="entry name" value="transmembrane protease serine 2"/>
    <property type="match status" value="1"/>
</dbReference>
<keyword evidence="6" id="KW-0732">Signal</keyword>
<dbReference type="InterPro" id="IPR050430">
    <property type="entry name" value="Peptidase_S1"/>
</dbReference>
<dbReference type="PANTHER" id="PTHR24276">
    <property type="entry name" value="POLYSERASE-RELATED"/>
    <property type="match status" value="1"/>
</dbReference>
<keyword evidence="2" id="KW-0645">Protease</keyword>
<dbReference type="InterPro" id="IPR001314">
    <property type="entry name" value="Peptidase_S1A"/>
</dbReference>
<keyword evidence="3" id="KW-0378">Hydrolase</keyword>
<dbReference type="EMBL" id="JASPKZ010001579">
    <property type="protein sequence ID" value="KAJ9597880.1"/>
    <property type="molecule type" value="Genomic_DNA"/>
</dbReference>
<proteinExistence type="inferred from homology"/>
<comment type="caution">
    <text evidence="8">The sequence shown here is derived from an EMBL/GenBank/DDBJ whole genome shotgun (WGS) entry which is preliminary data.</text>
</comment>
<dbReference type="PRINTS" id="PR00722">
    <property type="entry name" value="CHYMOTRYPSIN"/>
</dbReference>
<dbReference type="Proteomes" id="UP001233999">
    <property type="component" value="Unassembled WGS sequence"/>
</dbReference>
<dbReference type="CDD" id="cd00190">
    <property type="entry name" value="Tryp_SPc"/>
    <property type="match status" value="1"/>
</dbReference>
<keyword evidence="4" id="KW-0720">Serine protease</keyword>
<keyword evidence="5" id="KW-1015">Disulfide bond</keyword>
<dbReference type="GO" id="GO:0006508">
    <property type="term" value="P:proteolysis"/>
    <property type="evidence" value="ECO:0007669"/>
    <property type="project" value="UniProtKB-KW"/>
</dbReference>
<feature type="chain" id="PRO_5042265875" description="Peptidase S1 domain-containing protein" evidence="6">
    <location>
        <begin position="17"/>
        <end position="256"/>
    </location>
</feature>
<protein>
    <recommendedName>
        <fullName evidence="7">Peptidase S1 domain-containing protein</fullName>
    </recommendedName>
</protein>
<keyword evidence="9" id="KW-1185">Reference proteome</keyword>
<dbReference type="SUPFAM" id="SSF50494">
    <property type="entry name" value="Trypsin-like serine proteases"/>
    <property type="match status" value="1"/>
</dbReference>
<evidence type="ECO:0000256" key="6">
    <source>
        <dbReference type="SAM" id="SignalP"/>
    </source>
</evidence>
<evidence type="ECO:0000313" key="9">
    <source>
        <dbReference type="Proteomes" id="UP001233999"/>
    </source>
</evidence>
<evidence type="ECO:0000256" key="5">
    <source>
        <dbReference type="ARBA" id="ARBA00023157"/>
    </source>
</evidence>
<dbReference type="Pfam" id="PF00089">
    <property type="entry name" value="Trypsin"/>
    <property type="match status" value="1"/>
</dbReference>
<organism evidence="8 9">
    <name type="scientific">Diploptera punctata</name>
    <name type="common">Pacific beetle cockroach</name>
    <dbReference type="NCBI Taxonomy" id="6984"/>
    <lineage>
        <taxon>Eukaryota</taxon>
        <taxon>Metazoa</taxon>
        <taxon>Ecdysozoa</taxon>
        <taxon>Arthropoda</taxon>
        <taxon>Hexapoda</taxon>
        <taxon>Insecta</taxon>
        <taxon>Pterygota</taxon>
        <taxon>Neoptera</taxon>
        <taxon>Polyneoptera</taxon>
        <taxon>Dictyoptera</taxon>
        <taxon>Blattodea</taxon>
        <taxon>Blaberoidea</taxon>
        <taxon>Blaberidae</taxon>
        <taxon>Diplopterinae</taxon>
        <taxon>Diploptera</taxon>
    </lineage>
</organism>
<dbReference type="GO" id="GO:0004252">
    <property type="term" value="F:serine-type endopeptidase activity"/>
    <property type="evidence" value="ECO:0007669"/>
    <property type="project" value="InterPro"/>
</dbReference>
<dbReference type="PANTHER" id="PTHR24276:SF91">
    <property type="entry name" value="AT26814P-RELATED"/>
    <property type="match status" value="1"/>
</dbReference>
<comment type="similarity">
    <text evidence="1">Belongs to the peptidase S1 family.</text>
</comment>